<protein>
    <recommendedName>
        <fullName evidence="5">Ribulose-phosphate 3-epimerase</fullName>
    </recommendedName>
</protein>
<dbReference type="Gene3D" id="3.20.20.70">
    <property type="entry name" value="Aldolase class I"/>
    <property type="match status" value="1"/>
</dbReference>
<dbReference type="InterPro" id="IPR000056">
    <property type="entry name" value="Ribul_P_3_epim-like"/>
</dbReference>
<accession>A0A3M0Z3U4</accession>
<dbReference type="AlphaFoldDB" id="A0A3M0Z3U4"/>
<evidence type="ECO:0008006" key="5">
    <source>
        <dbReference type="Google" id="ProtNLM"/>
    </source>
</evidence>
<dbReference type="PANTHER" id="PTHR11749">
    <property type="entry name" value="RIBULOSE-5-PHOSPHATE-3-EPIMERASE"/>
    <property type="match status" value="1"/>
</dbReference>
<feature type="non-terminal residue" evidence="3">
    <location>
        <position position="215"/>
    </location>
</feature>
<dbReference type="Proteomes" id="UP000269410">
    <property type="component" value="Unassembled WGS sequence"/>
</dbReference>
<dbReference type="GO" id="GO:0005975">
    <property type="term" value="P:carbohydrate metabolic process"/>
    <property type="evidence" value="ECO:0007669"/>
    <property type="project" value="InterPro"/>
</dbReference>
<keyword evidence="1" id="KW-0479">Metal-binding</keyword>
<dbReference type="InterPro" id="IPR013785">
    <property type="entry name" value="Aldolase_TIM"/>
</dbReference>
<proteinExistence type="predicted"/>
<name>A0A3M0Z3U4_9BACT</name>
<sequence length="215" mass="24664">MLQIVPAVLQYEMSDFKRELLKLSLSSVLHVDIVKNFTNSKDSIEIATVLKMDEIKLFNEICFHLMSNTFPAEEIEMIKNFTKQNPTRYFSVAISQDLLTVETLLLPENLRVVPVIENDNLFQIEFYDQFFELIIMTVEPGTQGRKFLKKRLNLVEELRSLGFNGEIALDGGINEKTITQILKVKINKLIVGSYFSKSEDFKSAFNSLADLVVDN</sequence>
<dbReference type="SUPFAM" id="SSF51366">
    <property type="entry name" value="Ribulose-phoshate binding barrel"/>
    <property type="match status" value="1"/>
</dbReference>
<dbReference type="GO" id="GO:0046872">
    <property type="term" value="F:metal ion binding"/>
    <property type="evidence" value="ECO:0007669"/>
    <property type="project" value="UniProtKB-KW"/>
</dbReference>
<dbReference type="EMBL" id="RFKV01000006">
    <property type="protein sequence ID" value="RMD77721.1"/>
    <property type="molecule type" value="Genomic_DNA"/>
</dbReference>
<keyword evidence="2" id="KW-0413">Isomerase</keyword>
<evidence type="ECO:0000256" key="1">
    <source>
        <dbReference type="ARBA" id="ARBA00022723"/>
    </source>
</evidence>
<dbReference type="GO" id="GO:0016857">
    <property type="term" value="F:racemase and epimerase activity, acting on carbohydrates and derivatives"/>
    <property type="evidence" value="ECO:0007669"/>
    <property type="project" value="InterPro"/>
</dbReference>
<dbReference type="Pfam" id="PF00834">
    <property type="entry name" value="Ribul_P_3_epim"/>
    <property type="match status" value="1"/>
</dbReference>
<dbReference type="InterPro" id="IPR011060">
    <property type="entry name" value="RibuloseP-bd_barrel"/>
</dbReference>
<reference evidence="3 4" key="1">
    <citation type="submission" date="2018-10" db="EMBL/GenBank/DDBJ databases">
        <title>Thermophilic Lithotrophy and Phototrophy in an Intertidal, Iron-rich, Geothermal Spring.</title>
        <authorList>
            <person name="Ward L.M."/>
            <person name="Idei A."/>
            <person name="Nakagawa M."/>
            <person name="Ueno Y."/>
            <person name="Fischer W."/>
            <person name="Mcglynn S.E."/>
        </authorList>
    </citation>
    <scope>NUCLEOTIDE SEQUENCE [LARGE SCALE GENOMIC DNA]</scope>
    <source>
        <strain evidence="3">J137</strain>
    </source>
</reference>
<evidence type="ECO:0000313" key="3">
    <source>
        <dbReference type="EMBL" id="RMD77721.1"/>
    </source>
</evidence>
<evidence type="ECO:0000313" key="4">
    <source>
        <dbReference type="Proteomes" id="UP000269410"/>
    </source>
</evidence>
<gene>
    <name evidence="3" type="ORF">D6810_00205</name>
</gene>
<comment type="caution">
    <text evidence="3">The sequence shown here is derived from an EMBL/GenBank/DDBJ whole genome shotgun (WGS) entry which is preliminary data.</text>
</comment>
<organism evidence="3 4">
    <name type="scientific">Candidatus Dojkabacteria bacterium</name>
    <dbReference type="NCBI Taxonomy" id="2099670"/>
    <lineage>
        <taxon>Bacteria</taxon>
        <taxon>Candidatus Dojkabacteria</taxon>
    </lineage>
</organism>
<evidence type="ECO:0000256" key="2">
    <source>
        <dbReference type="ARBA" id="ARBA00023235"/>
    </source>
</evidence>